<evidence type="ECO:0000313" key="2">
    <source>
        <dbReference type="Proteomes" id="UP000824202"/>
    </source>
</evidence>
<comment type="caution">
    <text evidence="1">The sequence shown here is derived from an EMBL/GenBank/DDBJ whole genome shotgun (WGS) entry which is preliminary data.</text>
</comment>
<dbReference type="Proteomes" id="UP000824202">
    <property type="component" value="Unassembled WGS sequence"/>
</dbReference>
<reference evidence="1" key="2">
    <citation type="submission" date="2021-04" db="EMBL/GenBank/DDBJ databases">
        <authorList>
            <person name="Gilroy R."/>
        </authorList>
    </citation>
    <scope>NUCLEOTIDE SEQUENCE</scope>
    <source>
        <strain evidence="1">23274</strain>
    </source>
</reference>
<organism evidence="1 2">
    <name type="scientific">Candidatus Odoribacter faecigallinarum</name>
    <dbReference type="NCBI Taxonomy" id="2838706"/>
    <lineage>
        <taxon>Bacteria</taxon>
        <taxon>Pseudomonadati</taxon>
        <taxon>Bacteroidota</taxon>
        <taxon>Bacteroidia</taxon>
        <taxon>Bacteroidales</taxon>
        <taxon>Odoribacteraceae</taxon>
        <taxon>Odoribacter</taxon>
    </lineage>
</organism>
<proteinExistence type="predicted"/>
<name>A0A9D1UYP2_9BACT</name>
<dbReference type="AlphaFoldDB" id="A0A9D1UYP2"/>
<sequence length="70" mass="7711">MDYEITDYQAKYIANFLTRRLPANDINKLTASLQDAQVDLTPHQVEAALFAFKSPLSQGAILADEVGLGK</sequence>
<accession>A0A9D1UYP2</accession>
<feature type="non-terminal residue" evidence="1">
    <location>
        <position position="70"/>
    </location>
</feature>
<dbReference type="InterPro" id="IPR038718">
    <property type="entry name" value="SNF2-like_sf"/>
</dbReference>
<reference evidence="1" key="1">
    <citation type="journal article" date="2021" name="PeerJ">
        <title>Extensive microbial diversity within the chicken gut microbiome revealed by metagenomics and culture.</title>
        <authorList>
            <person name="Gilroy R."/>
            <person name="Ravi A."/>
            <person name="Getino M."/>
            <person name="Pursley I."/>
            <person name="Horton D.L."/>
            <person name="Alikhan N.F."/>
            <person name="Baker D."/>
            <person name="Gharbi K."/>
            <person name="Hall N."/>
            <person name="Watson M."/>
            <person name="Adriaenssens E.M."/>
            <person name="Foster-Nyarko E."/>
            <person name="Jarju S."/>
            <person name="Secka A."/>
            <person name="Antonio M."/>
            <person name="Oren A."/>
            <person name="Chaudhuri R.R."/>
            <person name="La Ragione R."/>
            <person name="Hildebrand F."/>
            <person name="Pallen M.J."/>
        </authorList>
    </citation>
    <scope>NUCLEOTIDE SEQUENCE</scope>
    <source>
        <strain evidence="1">23274</strain>
    </source>
</reference>
<protein>
    <submittedName>
        <fullName evidence="1">Uncharacterized protein</fullName>
    </submittedName>
</protein>
<dbReference type="EMBL" id="DXFT01000035">
    <property type="protein sequence ID" value="HIX02839.1"/>
    <property type="molecule type" value="Genomic_DNA"/>
</dbReference>
<dbReference type="Gene3D" id="3.40.50.10810">
    <property type="entry name" value="Tandem AAA-ATPase domain"/>
    <property type="match status" value="1"/>
</dbReference>
<gene>
    <name evidence="1" type="ORF">H9863_01820</name>
</gene>
<evidence type="ECO:0000313" key="1">
    <source>
        <dbReference type="EMBL" id="HIX02839.1"/>
    </source>
</evidence>